<feature type="compositionally biased region" description="Polar residues" evidence="1">
    <location>
        <begin position="1"/>
        <end position="10"/>
    </location>
</feature>
<feature type="region of interest" description="Disordered" evidence="1">
    <location>
        <begin position="1"/>
        <end position="54"/>
    </location>
</feature>
<gene>
    <name evidence="2" type="ORF">KIN20_036619</name>
</gene>
<evidence type="ECO:0000256" key="1">
    <source>
        <dbReference type="SAM" id="MobiDB-lite"/>
    </source>
</evidence>
<proteinExistence type="predicted"/>
<dbReference type="EMBL" id="JAHQIW010007378">
    <property type="protein sequence ID" value="KAJ1374031.1"/>
    <property type="molecule type" value="Genomic_DNA"/>
</dbReference>
<keyword evidence="3" id="KW-1185">Reference proteome</keyword>
<comment type="caution">
    <text evidence="2">The sequence shown here is derived from an EMBL/GenBank/DDBJ whole genome shotgun (WGS) entry which is preliminary data.</text>
</comment>
<feature type="region of interest" description="Disordered" evidence="1">
    <location>
        <begin position="73"/>
        <end position="114"/>
    </location>
</feature>
<sequence>MRSTRGSNPTFVGRVASVRQRHSGVDDKNPGGERKASKAATVCERMRSTRGSNPTLVGRVASVRQRHSPVYDKIRAKNGRRRNRQPYVSKCAQHADRTRLSSDVWRPSDSGTAE</sequence>
<organism evidence="2 3">
    <name type="scientific">Parelaphostrongylus tenuis</name>
    <name type="common">Meningeal worm</name>
    <dbReference type="NCBI Taxonomy" id="148309"/>
    <lineage>
        <taxon>Eukaryota</taxon>
        <taxon>Metazoa</taxon>
        <taxon>Ecdysozoa</taxon>
        <taxon>Nematoda</taxon>
        <taxon>Chromadorea</taxon>
        <taxon>Rhabditida</taxon>
        <taxon>Rhabditina</taxon>
        <taxon>Rhabditomorpha</taxon>
        <taxon>Strongyloidea</taxon>
        <taxon>Metastrongylidae</taxon>
        <taxon>Parelaphostrongylus</taxon>
    </lineage>
</organism>
<feature type="compositionally biased region" description="Basic and acidic residues" evidence="1">
    <location>
        <begin position="23"/>
        <end position="36"/>
    </location>
</feature>
<reference evidence="2" key="1">
    <citation type="submission" date="2021-06" db="EMBL/GenBank/DDBJ databases">
        <title>Parelaphostrongylus tenuis whole genome reference sequence.</title>
        <authorList>
            <person name="Garwood T.J."/>
            <person name="Larsen P.A."/>
            <person name="Fountain-Jones N.M."/>
            <person name="Garbe J.R."/>
            <person name="Macchietto M.G."/>
            <person name="Kania S.A."/>
            <person name="Gerhold R.W."/>
            <person name="Richards J.E."/>
            <person name="Wolf T.M."/>
        </authorList>
    </citation>
    <scope>NUCLEOTIDE SEQUENCE</scope>
    <source>
        <strain evidence="2">MNPRO001-30</strain>
        <tissue evidence="2">Meninges</tissue>
    </source>
</reference>
<dbReference type="Proteomes" id="UP001196413">
    <property type="component" value="Unassembled WGS sequence"/>
</dbReference>
<evidence type="ECO:0000313" key="3">
    <source>
        <dbReference type="Proteomes" id="UP001196413"/>
    </source>
</evidence>
<dbReference type="AlphaFoldDB" id="A0AAD5WLC1"/>
<evidence type="ECO:0000313" key="2">
    <source>
        <dbReference type="EMBL" id="KAJ1374031.1"/>
    </source>
</evidence>
<protein>
    <submittedName>
        <fullName evidence="2">Uncharacterized protein</fullName>
    </submittedName>
</protein>
<accession>A0AAD5WLC1</accession>
<name>A0AAD5WLC1_PARTN</name>